<protein>
    <submittedName>
        <fullName evidence="1">Uncharacterized protein</fullName>
    </submittedName>
</protein>
<accession>A0A939DYR9</accession>
<evidence type="ECO:0000313" key="1">
    <source>
        <dbReference type="EMBL" id="MBN9643289.1"/>
    </source>
</evidence>
<dbReference type="Proteomes" id="UP000664332">
    <property type="component" value="Unassembled WGS sequence"/>
</dbReference>
<gene>
    <name evidence="1" type="ORF">JZY06_01385</name>
</gene>
<comment type="caution">
    <text evidence="1">The sequence shown here is derived from an EMBL/GenBank/DDBJ whole genome shotgun (WGS) entry which is preliminary data.</text>
</comment>
<evidence type="ECO:0000313" key="2">
    <source>
        <dbReference type="Proteomes" id="UP000664332"/>
    </source>
</evidence>
<dbReference type="RefSeq" id="WP_207117814.1">
    <property type="nucleotide sequence ID" value="NZ_JAFLEQ010000003.1"/>
</dbReference>
<proteinExistence type="predicted"/>
<reference evidence="1" key="1">
    <citation type="submission" date="2021-03" db="EMBL/GenBank/DDBJ databases">
        <authorList>
            <person name="Sun Q."/>
        </authorList>
    </citation>
    <scope>NUCLEOTIDE SEQUENCE</scope>
    <source>
        <strain evidence="1">CCM 8862</strain>
    </source>
</reference>
<organism evidence="1 2">
    <name type="scientific">Corynebacterium mendelii</name>
    <dbReference type="NCBI Taxonomy" id="2765362"/>
    <lineage>
        <taxon>Bacteria</taxon>
        <taxon>Bacillati</taxon>
        <taxon>Actinomycetota</taxon>
        <taxon>Actinomycetes</taxon>
        <taxon>Mycobacteriales</taxon>
        <taxon>Corynebacteriaceae</taxon>
        <taxon>Corynebacterium</taxon>
    </lineage>
</organism>
<name>A0A939DYR9_9CORY</name>
<keyword evidence="2" id="KW-1185">Reference proteome</keyword>
<dbReference type="EMBL" id="JAFLEQ010000003">
    <property type="protein sequence ID" value="MBN9643289.1"/>
    <property type="molecule type" value="Genomic_DNA"/>
</dbReference>
<dbReference type="AlphaFoldDB" id="A0A939DYR9"/>
<sequence length="186" mass="21187">MNPDNVLAVDLPARPARISMVNLLPLREPKAAELISTYKDLLLTDGFVTVELMTQLMVTNRDFVTAFINESTNRYACTWVIYAWGVEWRTAAKGWIGPAAQLFPDEHERQFTENDKVSFGFFPFKDELPLHPFMGWKPSTGNTRKKFTVINWQDSPPSFYDGFDWAVTLGMFDVLGQVSALDDDPE</sequence>